<comment type="caution">
    <text evidence="2">The sequence shown here is derived from an EMBL/GenBank/DDBJ whole genome shotgun (WGS) entry which is preliminary data.</text>
</comment>
<keyword evidence="1" id="KW-0472">Membrane</keyword>
<dbReference type="EMBL" id="JAAAML010000003">
    <property type="protein sequence ID" value="MCO6410067.1"/>
    <property type="molecule type" value="Genomic_DNA"/>
</dbReference>
<gene>
    <name evidence="2" type="ORF">GTW23_17925</name>
</gene>
<protein>
    <submittedName>
        <fullName evidence="2">Uncharacterized protein</fullName>
    </submittedName>
</protein>
<feature type="transmembrane region" description="Helical" evidence="1">
    <location>
        <begin position="27"/>
        <end position="50"/>
    </location>
</feature>
<reference evidence="2 3" key="1">
    <citation type="submission" date="2020-01" db="EMBL/GenBank/DDBJ databases">
        <title>Genomes of bacteria type strains.</title>
        <authorList>
            <person name="Chen J."/>
            <person name="Zhu S."/>
            <person name="Yang J."/>
        </authorList>
    </citation>
    <scope>NUCLEOTIDE SEQUENCE [LARGE SCALE GENOMIC DNA]</scope>
    <source>
        <strain evidence="2 3">DSM 16655</strain>
    </source>
</reference>
<proteinExistence type="predicted"/>
<name>A0ABT1CV32_9HYPH</name>
<evidence type="ECO:0000313" key="2">
    <source>
        <dbReference type="EMBL" id="MCO6410067.1"/>
    </source>
</evidence>
<keyword evidence="3" id="KW-1185">Reference proteome</keyword>
<accession>A0ABT1CV32</accession>
<keyword evidence="1" id="KW-1133">Transmembrane helix</keyword>
<organism evidence="2 3">
    <name type="scientific">Hoeflea alexandrii</name>
    <dbReference type="NCBI Taxonomy" id="288436"/>
    <lineage>
        <taxon>Bacteria</taxon>
        <taxon>Pseudomonadati</taxon>
        <taxon>Pseudomonadota</taxon>
        <taxon>Alphaproteobacteria</taxon>
        <taxon>Hyphomicrobiales</taxon>
        <taxon>Rhizobiaceae</taxon>
        <taxon>Hoeflea</taxon>
    </lineage>
</organism>
<sequence>MTPASLTIIDGARLTEERARAARGIDAPVLASLVAVIAFAIGCGLIAIAAGA</sequence>
<evidence type="ECO:0000313" key="3">
    <source>
        <dbReference type="Proteomes" id="UP001320715"/>
    </source>
</evidence>
<dbReference type="Proteomes" id="UP001320715">
    <property type="component" value="Unassembled WGS sequence"/>
</dbReference>
<keyword evidence="1" id="KW-0812">Transmembrane</keyword>
<evidence type="ECO:0000256" key="1">
    <source>
        <dbReference type="SAM" id="Phobius"/>
    </source>
</evidence>
<dbReference type="RefSeq" id="WP_252916784.1">
    <property type="nucleotide sequence ID" value="NZ_JAAAML010000003.1"/>
</dbReference>